<name>A0A6J4L9W5_9HYPH</name>
<feature type="non-terminal residue" evidence="2">
    <location>
        <position position="1"/>
    </location>
</feature>
<feature type="region of interest" description="Disordered" evidence="1">
    <location>
        <begin position="1"/>
        <end position="29"/>
    </location>
</feature>
<organism evidence="2">
    <name type="scientific">uncultured Microvirga sp</name>
    <dbReference type="NCBI Taxonomy" id="412392"/>
    <lineage>
        <taxon>Bacteria</taxon>
        <taxon>Pseudomonadati</taxon>
        <taxon>Pseudomonadota</taxon>
        <taxon>Alphaproteobacteria</taxon>
        <taxon>Hyphomicrobiales</taxon>
        <taxon>Methylobacteriaceae</taxon>
        <taxon>Microvirga</taxon>
        <taxon>environmental samples</taxon>
    </lineage>
</organism>
<evidence type="ECO:0000313" key="2">
    <source>
        <dbReference type="EMBL" id="CAA9326606.1"/>
    </source>
</evidence>
<dbReference type="Gene3D" id="2.60.40.1880">
    <property type="entry name" value="Invasion associated locus B (IalB) protein"/>
    <property type="match status" value="1"/>
</dbReference>
<dbReference type="InterPro" id="IPR038696">
    <property type="entry name" value="IalB_sf"/>
</dbReference>
<proteinExistence type="predicted"/>
<dbReference type="EMBL" id="CADCUC010000245">
    <property type="protein sequence ID" value="CAA9326606.1"/>
    <property type="molecule type" value="Genomic_DNA"/>
</dbReference>
<sequence>AKTTGDKPAAAKPTASKPGAAAPAGAPGGGQATLLATFDDWGAYATQAGRSRVCYALSQPTERTPKTVPRDPAYLFVSFRPSENIRNEIALVMGFATKDGGEAQAMIGNATYGLVTKGANAWVKNPAEEGQVITTMSRASSVTVKATSGRGNATSDRYSLKGFGKALEKARDECK</sequence>
<dbReference type="AlphaFoldDB" id="A0A6J4L9W5"/>
<evidence type="ECO:0000256" key="1">
    <source>
        <dbReference type="SAM" id="MobiDB-lite"/>
    </source>
</evidence>
<protein>
    <recommendedName>
        <fullName evidence="3">Invasion associated locus B family protein</fullName>
    </recommendedName>
</protein>
<evidence type="ECO:0008006" key="3">
    <source>
        <dbReference type="Google" id="ProtNLM"/>
    </source>
</evidence>
<accession>A0A6J4L9W5</accession>
<reference evidence="2" key="1">
    <citation type="submission" date="2020-02" db="EMBL/GenBank/DDBJ databases">
        <authorList>
            <person name="Meier V. D."/>
        </authorList>
    </citation>
    <scope>NUCLEOTIDE SEQUENCE</scope>
    <source>
        <strain evidence="2">AVDCRST_MAG90</strain>
    </source>
</reference>
<feature type="compositionally biased region" description="Low complexity" evidence="1">
    <location>
        <begin position="7"/>
        <end position="25"/>
    </location>
</feature>
<gene>
    <name evidence="2" type="ORF">AVDCRST_MAG90-1265</name>
</gene>